<evidence type="ECO:0000259" key="2">
    <source>
        <dbReference type="PROSITE" id="PS50914"/>
    </source>
</evidence>
<reference evidence="3 4" key="1">
    <citation type="submission" date="2019-02" db="EMBL/GenBank/DDBJ databases">
        <title>Deep-cultivation of Planctomycetes and their phenomic and genomic characterization uncovers novel biology.</title>
        <authorList>
            <person name="Wiegand S."/>
            <person name="Jogler M."/>
            <person name="Boedeker C."/>
            <person name="Pinto D."/>
            <person name="Vollmers J."/>
            <person name="Rivas-Marin E."/>
            <person name="Kohn T."/>
            <person name="Peeters S.H."/>
            <person name="Heuer A."/>
            <person name="Rast P."/>
            <person name="Oberbeckmann S."/>
            <person name="Bunk B."/>
            <person name="Jeske O."/>
            <person name="Meyerdierks A."/>
            <person name="Storesund J.E."/>
            <person name="Kallscheuer N."/>
            <person name="Luecker S."/>
            <person name="Lage O.M."/>
            <person name="Pohl T."/>
            <person name="Merkel B.J."/>
            <person name="Hornburger P."/>
            <person name="Mueller R.-W."/>
            <person name="Bruemmer F."/>
            <person name="Labrenz M."/>
            <person name="Spormann A.M."/>
            <person name="Op den Camp H."/>
            <person name="Overmann J."/>
            <person name="Amann R."/>
            <person name="Jetten M.S.M."/>
            <person name="Mascher T."/>
            <person name="Medema M.H."/>
            <person name="Devos D.P."/>
            <person name="Kaster A.-K."/>
            <person name="Ovreas L."/>
            <person name="Rohde M."/>
            <person name="Galperin M.Y."/>
            <person name="Jogler C."/>
        </authorList>
    </citation>
    <scope>NUCLEOTIDE SEQUENCE [LARGE SCALE GENOMIC DNA]</scope>
    <source>
        <strain evidence="3 4">Pla85_3_4</strain>
    </source>
</reference>
<dbReference type="PROSITE" id="PS50914">
    <property type="entry name" value="BON"/>
    <property type="match status" value="1"/>
</dbReference>
<dbReference type="Pfam" id="PF04972">
    <property type="entry name" value="BON"/>
    <property type="match status" value="1"/>
</dbReference>
<name>A0A518E270_9BACT</name>
<dbReference type="RefSeq" id="WP_145057190.1">
    <property type="nucleotide sequence ID" value="NZ_CP036433.1"/>
</dbReference>
<evidence type="ECO:0000313" key="3">
    <source>
        <dbReference type="EMBL" id="QDU98163.1"/>
    </source>
</evidence>
<organism evidence="3 4">
    <name type="scientific">Lignipirellula cremea</name>
    <dbReference type="NCBI Taxonomy" id="2528010"/>
    <lineage>
        <taxon>Bacteria</taxon>
        <taxon>Pseudomonadati</taxon>
        <taxon>Planctomycetota</taxon>
        <taxon>Planctomycetia</taxon>
        <taxon>Pirellulales</taxon>
        <taxon>Pirellulaceae</taxon>
        <taxon>Lignipirellula</taxon>
    </lineage>
</organism>
<dbReference type="EMBL" id="CP036433">
    <property type="protein sequence ID" value="QDU98163.1"/>
    <property type="molecule type" value="Genomic_DNA"/>
</dbReference>
<dbReference type="AlphaFoldDB" id="A0A518E270"/>
<dbReference type="OrthoDB" id="285891at2"/>
<dbReference type="PROSITE" id="PS51257">
    <property type="entry name" value="PROKAR_LIPOPROTEIN"/>
    <property type="match status" value="1"/>
</dbReference>
<feature type="compositionally biased region" description="Basic and acidic residues" evidence="1">
    <location>
        <begin position="25"/>
        <end position="39"/>
    </location>
</feature>
<dbReference type="Gene3D" id="3.30.1340.30">
    <property type="match status" value="1"/>
</dbReference>
<accession>A0A518E270</accession>
<evidence type="ECO:0000256" key="1">
    <source>
        <dbReference type="SAM" id="MobiDB-lite"/>
    </source>
</evidence>
<evidence type="ECO:0000313" key="4">
    <source>
        <dbReference type="Proteomes" id="UP000317648"/>
    </source>
</evidence>
<sequence length="124" mass="13254">MRYLFLSLGLMLLVSGCNEPIANKPADRDNTAVNERDADGDNATPFDQSNDQADIDLVAKIRANVLEIDDLSTNGRNVKIITNDGNVVLRGPVATAAERTAIEQVAKDAAGADKVTSQLEVEAE</sequence>
<keyword evidence="4" id="KW-1185">Reference proteome</keyword>
<protein>
    <submittedName>
        <fullName evidence="3">BON domain protein</fullName>
    </submittedName>
</protein>
<proteinExistence type="predicted"/>
<dbReference type="Proteomes" id="UP000317648">
    <property type="component" value="Chromosome"/>
</dbReference>
<feature type="domain" description="BON" evidence="2">
    <location>
        <begin position="53"/>
        <end position="123"/>
    </location>
</feature>
<dbReference type="KEGG" id="lcre:Pla8534_60240"/>
<feature type="region of interest" description="Disordered" evidence="1">
    <location>
        <begin position="21"/>
        <end position="49"/>
    </location>
</feature>
<gene>
    <name evidence="3" type="ORF">Pla8534_60240</name>
</gene>
<dbReference type="InterPro" id="IPR007055">
    <property type="entry name" value="BON_dom"/>
</dbReference>